<evidence type="ECO:0000256" key="8">
    <source>
        <dbReference type="ARBA" id="ARBA00022519"/>
    </source>
</evidence>
<evidence type="ECO:0000313" key="19">
    <source>
        <dbReference type="Proteomes" id="UP000267049"/>
    </source>
</evidence>
<keyword evidence="16 17" id="KW-0472">Membrane</keyword>
<evidence type="ECO:0000256" key="1">
    <source>
        <dbReference type="ARBA" id="ARBA00001971"/>
    </source>
</evidence>
<dbReference type="GO" id="GO:0020037">
    <property type="term" value="F:heme binding"/>
    <property type="evidence" value="ECO:0007669"/>
    <property type="project" value="InterPro"/>
</dbReference>
<evidence type="ECO:0000256" key="13">
    <source>
        <dbReference type="ARBA" id="ARBA00022982"/>
    </source>
</evidence>
<evidence type="ECO:0000256" key="2">
    <source>
        <dbReference type="ARBA" id="ARBA00004050"/>
    </source>
</evidence>
<dbReference type="SUPFAM" id="SSF81343">
    <property type="entry name" value="Fumarate reductase respiratory complex transmembrane subunits"/>
    <property type="match status" value="1"/>
</dbReference>
<evidence type="ECO:0000256" key="3">
    <source>
        <dbReference type="ARBA" id="ARBA00004429"/>
    </source>
</evidence>
<keyword evidence="12" id="KW-0479">Metal-binding</keyword>
<evidence type="ECO:0000256" key="4">
    <source>
        <dbReference type="ARBA" id="ARBA00005163"/>
    </source>
</evidence>
<keyword evidence="11 17" id="KW-0812">Transmembrane</keyword>
<evidence type="ECO:0000256" key="16">
    <source>
        <dbReference type="ARBA" id="ARBA00023136"/>
    </source>
</evidence>
<comment type="function">
    <text evidence="2">Membrane-anchoring subunit of succinate dehydrogenase (SDH).</text>
</comment>
<evidence type="ECO:0000256" key="12">
    <source>
        <dbReference type="ARBA" id="ARBA00022723"/>
    </source>
</evidence>
<keyword evidence="9" id="KW-0816">Tricarboxylic acid cycle</keyword>
<sequence>MNGNNLRNPLKTARGLGSAKDGTHHFIVQRITAVALIFLATYVVGLVVWHAGADYATVRAAVANPCNAVLLVAFLVTAFWHAQLGMQVVIEDYVHAPGLAFASQLAVRFICVLAAIASVLAVIRIALGN</sequence>
<dbReference type="PANTHER" id="PTHR38689:SF1">
    <property type="entry name" value="SUCCINATE DEHYDROGENASE HYDROPHOBIC MEMBRANE ANCHOR SUBUNIT"/>
    <property type="match status" value="1"/>
</dbReference>
<dbReference type="PANTHER" id="PTHR38689">
    <property type="entry name" value="SUCCINATE DEHYDROGENASE HYDROPHOBIC MEMBRANE ANCHOR SUBUNIT"/>
    <property type="match status" value="1"/>
</dbReference>
<evidence type="ECO:0000313" key="18">
    <source>
        <dbReference type="EMBL" id="RNF83186.1"/>
    </source>
</evidence>
<dbReference type="GO" id="GO:0017004">
    <property type="term" value="P:cytochrome complex assembly"/>
    <property type="evidence" value="ECO:0007669"/>
    <property type="project" value="TreeGrafter"/>
</dbReference>
<dbReference type="InterPro" id="IPR000701">
    <property type="entry name" value="SuccDH_FuR_B_TM-su"/>
</dbReference>
<dbReference type="GO" id="GO:0046872">
    <property type="term" value="F:metal ion binding"/>
    <property type="evidence" value="ECO:0007669"/>
    <property type="project" value="UniProtKB-KW"/>
</dbReference>
<evidence type="ECO:0000256" key="17">
    <source>
        <dbReference type="SAM" id="Phobius"/>
    </source>
</evidence>
<comment type="pathway">
    <text evidence="4">Carbohydrate metabolism; tricarboxylic acid cycle.</text>
</comment>
<evidence type="ECO:0000256" key="9">
    <source>
        <dbReference type="ARBA" id="ARBA00022532"/>
    </source>
</evidence>
<evidence type="ECO:0000256" key="10">
    <source>
        <dbReference type="ARBA" id="ARBA00022617"/>
    </source>
</evidence>
<dbReference type="GO" id="GO:0009055">
    <property type="term" value="F:electron transfer activity"/>
    <property type="evidence" value="ECO:0007669"/>
    <property type="project" value="TreeGrafter"/>
</dbReference>
<reference evidence="18 19" key="1">
    <citation type="submission" date="2018-11" db="EMBL/GenBank/DDBJ databases">
        <title>Lysobacter cryohumiis sp. nov., isolated from soil in the Tianshan Mountains, Xinjiang, China.</title>
        <authorList>
            <person name="Luo Y."/>
            <person name="Sheng H."/>
        </authorList>
    </citation>
    <scope>NUCLEOTIDE SEQUENCE [LARGE SCALE GENOMIC DNA]</scope>
    <source>
        <strain evidence="18 19">ZS60</strain>
    </source>
</reference>
<feature type="transmembrane region" description="Helical" evidence="17">
    <location>
        <begin position="101"/>
        <end position="127"/>
    </location>
</feature>
<feature type="transmembrane region" description="Helical" evidence="17">
    <location>
        <begin position="61"/>
        <end position="81"/>
    </location>
</feature>
<feature type="transmembrane region" description="Helical" evidence="17">
    <location>
        <begin position="27"/>
        <end position="49"/>
    </location>
</feature>
<keyword evidence="10" id="KW-0349">Heme</keyword>
<dbReference type="Proteomes" id="UP000267049">
    <property type="component" value="Unassembled WGS sequence"/>
</dbReference>
<protein>
    <recommendedName>
        <fullName evidence="5">Succinate dehydrogenase hydrophobic membrane anchor subunit</fullName>
    </recommendedName>
</protein>
<evidence type="ECO:0000256" key="15">
    <source>
        <dbReference type="ARBA" id="ARBA00023004"/>
    </source>
</evidence>
<dbReference type="Pfam" id="PF01127">
    <property type="entry name" value="Sdh_cyt"/>
    <property type="match status" value="1"/>
</dbReference>
<comment type="subcellular location">
    <subcellularLocation>
        <location evidence="3">Cell inner membrane</location>
        <topology evidence="3">Multi-pass membrane protein</topology>
    </subcellularLocation>
</comment>
<dbReference type="NCBIfam" id="TIGR02968">
    <property type="entry name" value="succ_dehyd_anc"/>
    <property type="match status" value="1"/>
</dbReference>
<dbReference type="GO" id="GO:0006099">
    <property type="term" value="P:tricarboxylic acid cycle"/>
    <property type="evidence" value="ECO:0007669"/>
    <property type="project" value="UniProtKB-UniPathway"/>
</dbReference>
<dbReference type="OrthoDB" id="9809280at2"/>
<keyword evidence="14 17" id="KW-1133">Transmembrane helix</keyword>
<dbReference type="GO" id="GO:0005886">
    <property type="term" value="C:plasma membrane"/>
    <property type="evidence" value="ECO:0007669"/>
    <property type="project" value="UniProtKB-SubCell"/>
</dbReference>
<keyword evidence="19" id="KW-1185">Reference proteome</keyword>
<gene>
    <name evidence="18" type="primary">sdhD</name>
    <name evidence="18" type="ORF">EER27_11795</name>
</gene>
<keyword evidence="8" id="KW-0997">Cell inner membrane</keyword>
<dbReference type="Gene3D" id="1.20.1300.10">
    <property type="entry name" value="Fumarate reductase/succinate dehydrogenase, transmembrane subunit"/>
    <property type="match status" value="1"/>
</dbReference>
<proteinExistence type="predicted"/>
<dbReference type="EMBL" id="RIBS01000005">
    <property type="protein sequence ID" value="RNF83186.1"/>
    <property type="molecule type" value="Genomic_DNA"/>
</dbReference>
<organism evidence="18 19">
    <name type="scientific">Montanilutibacter psychrotolerans</name>
    <dbReference type="NCBI Taxonomy" id="1327343"/>
    <lineage>
        <taxon>Bacteria</taxon>
        <taxon>Pseudomonadati</taxon>
        <taxon>Pseudomonadota</taxon>
        <taxon>Gammaproteobacteria</taxon>
        <taxon>Lysobacterales</taxon>
        <taxon>Lysobacteraceae</taxon>
        <taxon>Montanilutibacter</taxon>
    </lineage>
</organism>
<keyword evidence="13" id="KW-0249">Electron transport</keyword>
<evidence type="ECO:0000256" key="7">
    <source>
        <dbReference type="ARBA" id="ARBA00022475"/>
    </source>
</evidence>
<evidence type="ECO:0000256" key="6">
    <source>
        <dbReference type="ARBA" id="ARBA00022448"/>
    </source>
</evidence>
<evidence type="ECO:0000256" key="14">
    <source>
        <dbReference type="ARBA" id="ARBA00022989"/>
    </source>
</evidence>
<comment type="caution">
    <text evidence="18">The sequence shown here is derived from an EMBL/GenBank/DDBJ whole genome shotgun (WGS) entry which is preliminary data.</text>
</comment>
<comment type="cofactor">
    <cofactor evidence="1">
        <name>heme</name>
        <dbReference type="ChEBI" id="CHEBI:30413"/>
    </cofactor>
</comment>
<dbReference type="AlphaFoldDB" id="A0A3M8SUN2"/>
<evidence type="ECO:0000256" key="5">
    <source>
        <dbReference type="ARBA" id="ARBA00019425"/>
    </source>
</evidence>
<keyword evidence="6" id="KW-0813">Transport</keyword>
<dbReference type="RefSeq" id="WP_123088317.1">
    <property type="nucleotide sequence ID" value="NZ_RIBS01000005.1"/>
</dbReference>
<dbReference type="UniPathway" id="UPA00223"/>
<keyword evidence="15" id="KW-0408">Iron</keyword>
<evidence type="ECO:0000256" key="11">
    <source>
        <dbReference type="ARBA" id="ARBA00022692"/>
    </source>
</evidence>
<name>A0A3M8SUN2_9GAMM</name>
<dbReference type="InterPro" id="IPR034804">
    <property type="entry name" value="SQR/QFR_C/D"/>
</dbReference>
<keyword evidence="7" id="KW-1003">Cell membrane</keyword>
<accession>A0A3M8SUN2</accession>
<dbReference type="InterPro" id="IPR014312">
    <property type="entry name" value="Succ_DH_anchor"/>
</dbReference>
<dbReference type="CDD" id="cd03495">
    <property type="entry name" value="SQR_TypeC_SdhD_like"/>
    <property type="match status" value="1"/>
</dbReference>